<dbReference type="InterPro" id="IPR000374">
    <property type="entry name" value="PC_trans"/>
</dbReference>
<feature type="transmembrane region" description="Helical" evidence="19">
    <location>
        <begin position="178"/>
        <end position="197"/>
    </location>
</feature>
<keyword evidence="17" id="KW-1208">Phospholipid metabolism</keyword>
<feature type="transmembrane region" description="Helical" evidence="19">
    <location>
        <begin position="202"/>
        <end position="224"/>
    </location>
</feature>
<comment type="pathway">
    <text evidence="3 18">Phospholipid metabolism; CDP-diacylglycerol biosynthesis; CDP-diacylglycerol from sn-glycerol 3-phosphate: step 3/3.</text>
</comment>
<dbReference type="PANTHER" id="PTHR46382">
    <property type="entry name" value="PHOSPHATIDATE CYTIDYLYLTRANSFERASE"/>
    <property type="match status" value="1"/>
</dbReference>
<dbReference type="Pfam" id="PF01148">
    <property type="entry name" value="CTP_transf_1"/>
    <property type="match status" value="1"/>
</dbReference>
<keyword evidence="8" id="KW-1003">Cell membrane</keyword>
<keyword evidence="15 19" id="KW-0472">Membrane</keyword>
<keyword evidence="12 18" id="KW-0548">Nucleotidyltransferase</keyword>
<feature type="transmembrane region" description="Helical" evidence="19">
    <location>
        <begin position="140"/>
        <end position="158"/>
    </location>
</feature>
<comment type="subcellular location">
    <subcellularLocation>
        <location evidence="2">Cell membrane</location>
        <topology evidence="2">Multi-pass membrane protein</topology>
    </subcellularLocation>
</comment>
<evidence type="ECO:0000256" key="3">
    <source>
        <dbReference type="ARBA" id="ARBA00005119"/>
    </source>
</evidence>
<dbReference type="PROSITE" id="PS51257">
    <property type="entry name" value="PROKAR_LIPOPROTEIN"/>
    <property type="match status" value="1"/>
</dbReference>
<dbReference type="GO" id="GO:0016024">
    <property type="term" value="P:CDP-diacylglycerol biosynthetic process"/>
    <property type="evidence" value="ECO:0007669"/>
    <property type="project" value="TreeGrafter"/>
</dbReference>
<dbReference type="GO" id="GO:0004605">
    <property type="term" value="F:phosphatidate cytidylyltransferase activity"/>
    <property type="evidence" value="ECO:0007669"/>
    <property type="project" value="UniProtKB-EC"/>
</dbReference>
<reference evidence="20" key="1">
    <citation type="submission" date="2020-05" db="EMBL/GenBank/DDBJ databases">
        <title>Sulfur intermediates as new biogeochemical hubs in an aquatic model microbial ecosystem.</title>
        <authorList>
            <person name="Vigneron A."/>
        </authorList>
    </citation>
    <scope>NUCLEOTIDE SEQUENCE</scope>
    <source>
        <strain evidence="20">Bin.250</strain>
    </source>
</reference>
<keyword evidence="14" id="KW-0443">Lipid metabolism</keyword>
<evidence type="ECO:0000256" key="12">
    <source>
        <dbReference type="ARBA" id="ARBA00022695"/>
    </source>
</evidence>
<evidence type="ECO:0000256" key="18">
    <source>
        <dbReference type="RuleBase" id="RU003938"/>
    </source>
</evidence>
<keyword evidence="9" id="KW-0444">Lipid biosynthesis</keyword>
<dbReference type="EMBL" id="JABMOJ010000373">
    <property type="protein sequence ID" value="NQV65687.1"/>
    <property type="molecule type" value="Genomic_DNA"/>
</dbReference>
<evidence type="ECO:0000256" key="10">
    <source>
        <dbReference type="ARBA" id="ARBA00022679"/>
    </source>
</evidence>
<evidence type="ECO:0000256" key="6">
    <source>
        <dbReference type="ARBA" id="ARBA00012487"/>
    </source>
</evidence>
<evidence type="ECO:0000256" key="9">
    <source>
        <dbReference type="ARBA" id="ARBA00022516"/>
    </source>
</evidence>
<comment type="catalytic activity">
    <reaction evidence="1 18">
        <text>a 1,2-diacyl-sn-glycero-3-phosphate + CTP + H(+) = a CDP-1,2-diacyl-sn-glycerol + diphosphate</text>
        <dbReference type="Rhea" id="RHEA:16229"/>
        <dbReference type="ChEBI" id="CHEBI:15378"/>
        <dbReference type="ChEBI" id="CHEBI:33019"/>
        <dbReference type="ChEBI" id="CHEBI:37563"/>
        <dbReference type="ChEBI" id="CHEBI:58332"/>
        <dbReference type="ChEBI" id="CHEBI:58608"/>
        <dbReference type="EC" id="2.7.7.41"/>
    </reaction>
</comment>
<evidence type="ECO:0000256" key="5">
    <source>
        <dbReference type="ARBA" id="ARBA00010185"/>
    </source>
</evidence>
<feature type="transmembrane region" description="Helical" evidence="19">
    <location>
        <begin position="54"/>
        <end position="72"/>
    </location>
</feature>
<keyword evidence="11 18" id="KW-0812">Transmembrane</keyword>
<accession>A0A973A9P2</accession>
<evidence type="ECO:0000256" key="19">
    <source>
        <dbReference type="SAM" id="Phobius"/>
    </source>
</evidence>
<evidence type="ECO:0000256" key="11">
    <source>
        <dbReference type="ARBA" id="ARBA00022692"/>
    </source>
</evidence>
<feature type="transmembrane region" description="Helical" evidence="19">
    <location>
        <begin position="109"/>
        <end position="128"/>
    </location>
</feature>
<comment type="pathway">
    <text evidence="4">Lipid metabolism.</text>
</comment>
<proteinExistence type="inferred from homology"/>
<dbReference type="PROSITE" id="PS01315">
    <property type="entry name" value="CDS"/>
    <property type="match status" value="1"/>
</dbReference>
<evidence type="ECO:0000256" key="17">
    <source>
        <dbReference type="ARBA" id="ARBA00023264"/>
    </source>
</evidence>
<evidence type="ECO:0000313" key="21">
    <source>
        <dbReference type="Proteomes" id="UP000754644"/>
    </source>
</evidence>
<evidence type="ECO:0000256" key="7">
    <source>
        <dbReference type="ARBA" id="ARBA00019373"/>
    </source>
</evidence>
<name>A0A973A9P2_9GAMM</name>
<evidence type="ECO:0000256" key="1">
    <source>
        <dbReference type="ARBA" id="ARBA00001698"/>
    </source>
</evidence>
<evidence type="ECO:0000256" key="15">
    <source>
        <dbReference type="ARBA" id="ARBA00023136"/>
    </source>
</evidence>
<keyword evidence="10 18" id="KW-0808">Transferase</keyword>
<dbReference type="AlphaFoldDB" id="A0A973A9P2"/>
<dbReference type="PANTHER" id="PTHR46382:SF1">
    <property type="entry name" value="PHOSPHATIDATE CYTIDYLYLTRANSFERASE"/>
    <property type="match status" value="1"/>
</dbReference>
<dbReference type="Proteomes" id="UP000754644">
    <property type="component" value="Unassembled WGS sequence"/>
</dbReference>
<comment type="caution">
    <text evidence="20">The sequence shown here is derived from an EMBL/GenBank/DDBJ whole genome shotgun (WGS) entry which is preliminary data.</text>
</comment>
<dbReference type="EC" id="2.7.7.41" evidence="6 18"/>
<comment type="similarity">
    <text evidence="5 18">Belongs to the CDS family.</text>
</comment>
<protein>
    <recommendedName>
        <fullName evidence="7 18">Phosphatidate cytidylyltransferase</fullName>
        <ecNumber evidence="6 18">2.7.7.41</ecNumber>
    </recommendedName>
</protein>
<sequence>MLKQRIITALVLAPIVIACVFFLPPAGFSVFLIGTLTIGGWEWANLAHYAGWQRYLYALAIALLLIAVSFLLEASSFWALAILVIAAIWWMLAWFLVVNYPLSQRYWSSNWVLTLLGPVMLVPGYVGLMQLKGTTDSQFLILLLFFLIWGADIGAYFSGRRWGAKKLAPEVSPGKSWAGFYGGVTLATLIAMAMCVWLSKPLILSTSGLVFLLGCILVVLFSVLGDLTESMFKRQRGIKDSSQLLPGHGGVLDRLDSLLAGAPIFALFVLLFDWQSV</sequence>
<evidence type="ECO:0000256" key="14">
    <source>
        <dbReference type="ARBA" id="ARBA00023098"/>
    </source>
</evidence>
<dbReference type="GO" id="GO:0005886">
    <property type="term" value="C:plasma membrane"/>
    <property type="evidence" value="ECO:0007669"/>
    <property type="project" value="UniProtKB-SubCell"/>
</dbReference>
<evidence type="ECO:0000256" key="2">
    <source>
        <dbReference type="ARBA" id="ARBA00004651"/>
    </source>
</evidence>
<evidence type="ECO:0000256" key="8">
    <source>
        <dbReference type="ARBA" id="ARBA00022475"/>
    </source>
</evidence>
<evidence type="ECO:0000256" key="13">
    <source>
        <dbReference type="ARBA" id="ARBA00022989"/>
    </source>
</evidence>
<feature type="transmembrane region" description="Helical" evidence="19">
    <location>
        <begin position="77"/>
        <end position="97"/>
    </location>
</feature>
<evidence type="ECO:0000256" key="4">
    <source>
        <dbReference type="ARBA" id="ARBA00005189"/>
    </source>
</evidence>
<keyword evidence="13 19" id="KW-1133">Transmembrane helix</keyword>
<organism evidence="20 21">
    <name type="scientific">SAR86 cluster bacterium</name>
    <dbReference type="NCBI Taxonomy" id="2030880"/>
    <lineage>
        <taxon>Bacteria</taxon>
        <taxon>Pseudomonadati</taxon>
        <taxon>Pseudomonadota</taxon>
        <taxon>Gammaproteobacteria</taxon>
        <taxon>SAR86 cluster</taxon>
    </lineage>
</organism>
<evidence type="ECO:0000256" key="16">
    <source>
        <dbReference type="ARBA" id="ARBA00023209"/>
    </source>
</evidence>
<feature type="transmembrane region" description="Helical" evidence="19">
    <location>
        <begin position="7"/>
        <end position="34"/>
    </location>
</feature>
<evidence type="ECO:0000313" key="20">
    <source>
        <dbReference type="EMBL" id="NQV65687.1"/>
    </source>
</evidence>
<gene>
    <name evidence="20" type="ORF">HQ497_10020</name>
</gene>
<keyword evidence="16" id="KW-0594">Phospholipid biosynthesis</keyword>